<dbReference type="InterPro" id="IPR046037">
    <property type="entry name" value="DUF5995"/>
</dbReference>
<proteinExistence type="predicted"/>
<keyword evidence="2" id="KW-1185">Reference proteome</keyword>
<accession>A0ABY5YVL2</accession>
<dbReference type="Proteomes" id="UP001058271">
    <property type="component" value="Chromosome"/>
</dbReference>
<evidence type="ECO:0000313" key="1">
    <source>
        <dbReference type="EMBL" id="UWZ33785.1"/>
    </source>
</evidence>
<sequence length="245" mass="27145">MDAAIAGIVRRMEAGLERLDAGDARRFFHQTYLRTTLAVAEEIDRGGFRDAEWLSRWDVVFADLYLDVLDADLSGTAAVPGPWRVAFGTARDRPELPPLRHVLLGLNAHINYDLPQSLVAVIDPAGFDDPAVRRAREADHTHVDTVLLARVGAEDALMRAVSRVGPLDRLMGPANRAATRRVLRESRAKVWRNATVLDQARRDGPREYVAVLRRLEDACTAKLVELTAPGPVMLRLARRGFGVTV</sequence>
<reference evidence="1" key="1">
    <citation type="submission" date="2021-04" db="EMBL/GenBank/DDBJ databases">
        <title>Biosynthetic gene clusters of Dactylosporangioum roseum.</title>
        <authorList>
            <person name="Hartkoorn R.C."/>
            <person name="Beaudoing E."/>
            <person name="Hot D."/>
            <person name="Moureu S."/>
        </authorList>
    </citation>
    <scope>NUCLEOTIDE SEQUENCE</scope>
    <source>
        <strain evidence="1">NRRL B-16295</strain>
    </source>
</reference>
<gene>
    <name evidence="1" type="ORF">Drose_21160</name>
</gene>
<dbReference type="EMBL" id="CP073721">
    <property type="protein sequence ID" value="UWZ33785.1"/>
    <property type="molecule type" value="Genomic_DNA"/>
</dbReference>
<dbReference type="Pfam" id="PF19458">
    <property type="entry name" value="DUF5995"/>
    <property type="match status" value="1"/>
</dbReference>
<dbReference type="RefSeq" id="WP_260723058.1">
    <property type="nucleotide sequence ID" value="NZ_BAAABS010000057.1"/>
</dbReference>
<evidence type="ECO:0000313" key="2">
    <source>
        <dbReference type="Proteomes" id="UP001058271"/>
    </source>
</evidence>
<protein>
    <submittedName>
        <fullName evidence="1">Uncharacterized protein</fullName>
    </submittedName>
</protein>
<name>A0ABY5YVL2_9ACTN</name>
<organism evidence="1 2">
    <name type="scientific">Dactylosporangium roseum</name>
    <dbReference type="NCBI Taxonomy" id="47989"/>
    <lineage>
        <taxon>Bacteria</taxon>
        <taxon>Bacillati</taxon>
        <taxon>Actinomycetota</taxon>
        <taxon>Actinomycetes</taxon>
        <taxon>Micromonosporales</taxon>
        <taxon>Micromonosporaceae</taxon>
        <taxon>Dactylosporangium</taxon>
    </lineage>
</organism>